<dbReference type="Gene3D" id="3.30.70.330">
    <property type="match status" value="2"/>
</dbReference>
<keyword evidence="1 2" id="KW-0694">RNA-binding</keyword>
<sequence>MMCIYVLTQTPPFLYLVDPNLSDPSSQTRPKQDEDDGNSGKPSRRENGSSSASHRSGGKNKHGVGSRDRRRSKSRSPRHRSGAFPGGVDRHHERDRGGHRDKERPRDHNSRRTGGGNEKEKERERERERERDREREKKKKSLSPIMLPRVREKFPFKKGPSPLGLRPLDELSPEERDARTVFCMQLSQRIRARDLEEFFSSVGKVRDVRLITCNKTRRFKGIAYVEFKDPDSVPLAMGLSGQKLLGIPIIVQHTQAEKNRAGNSMPNMILPKGNLGPMRLYVGSLHFNITEEMLRGIFEPFGKIDNIQLITDPETGRSKGYGFLTKVVKINWPFEGNSRGRAEMVLRLSGGEEIRKLLQTEIDFEKKRLRQM</sequence>
<dbReference type="GO" id="GO:0006397">
    <property type="term" value="P:mRNA processing"/>
    <property type="evidence" value="ECO:0007669"/>
    <property type="project" value="InterPro"/>
</dbReference>
<feature type="compositionally biased region" description="Basic and acidic residues" evidence="3">
    <location>
        <begin position="88"/>
        <end position="110"/>
    </location>
</feature>
<dbReference type="Pfam" id="PF00076">
    <property type="entry name" value="RRM_1"/>
    <property type="match status" value="2"/>
</dbReference>
<dbReference type="InterPro" id="IPR006509">
    <property type="entry name" value="RBM39_SF"/>
</dbReference>
<dbReference type="NCBIfam" id="TIGR01622">
    <property type="entry name" value="SF-CC1"/>
    <property type="match status" value="1"/>
</dbReference>
<dbReference type="GO" id="GO:0003723">
    <property type="term" value="F:RNA binding"/>
    <property type="evidence" value="ECO:0007669"/>
    <property type="project" value="UniProtKB-UniRule"/>
</dbReference>
<dbReference type="InterPro" id="IPR035979">
    <property type="entry name" value="RBD_domain_sf"/>
</dbReference>
<dbReference type="InterPro" id="IPR012677">
    <property type="entry name" value="Nucleotide-bd_a/b_plait_sf"/>
</dbReference>
<feature type="region of interest" description="Disordered" evidence="3">
    <location>
        <begin position="15"/>
        <end position="144"/>
    </location>
</feature>
<evidence type="ECO:0000256" key="3">
    <source>
        <dbReference type="SAM" id="MobiDB-lite"/>
    </source>
</evidence>
<accession>A0A7R9EIP5</accession>
<dbReference type="GO" id="GO:0005634">
    <property type="term" value="C:nucleus"/>
    <property type="evidence" value="ECO:0007669"/>
    <property type="project" value="InterPro"/>
</dbReference>
<dbReference type="EMBL" id="OB796650">
    <property type="protein sequence ID" value="CAD7433653.1"/>
    <property type="molecule type" value="Genomic_DNA"/>
</dbReference>
<gene>
    <name evidence="5" type="ORF">TMSB3V08_LOCUS10323</name>
</gene>
<evidence type="ECO:0000256" key="2">
    <source>
        <dbReference type="PROSITE-ProRule" id="PRU00176"/>
    </source>
</evidence>
<dbReference type="CDD" id="cd12283">
    <property type="entry name" value="RRM1_RBM39_like"/>
    <property type="match status" value="1"/>
</dbReference>
<dbReference type="InterPro" id="IPR000504">
    <property type="entry name" value="RRM_dom"/>
</dbReference>
<dbReference type="PROSITE" id="PS50102">
    <property type="entry name" value="RRM"/>
    <property type="match status" value="2"/>
</dbReference>
<protein>
    <recommendedName>
        <fullName evidence="4">RRM domain-containing protein</fullName>
    </recommendedName>
</protein>
<organism evidence="5">
    <name type="scientific">Timema monikensis</name>
    <dbReference type="NCBI Taxonomy" id="170555"/>
    <lineage>
        <taxon>Eukaryota</taxon>
        <taxon>Metazoa</taxon>
        <taxon>Ecdysozoa</taxon>
        <taxon>Arthropoda</taxon>
        <taxon>Hexapoda</taxon>
        <taxon>Insecta</taxon>
        <taxon>Pterygota</taxon>
        <taxon>Neoptera</taxon>
        <taxon>Polyneoptera</taxon>
        <taxon>Phasmatodea</taxon>
        <taxon>Timematodea</taxon>
        <taxon>Timematoidea</taxon>
        <taxon>Timematidae</taxon>
        <taxon>Timema</taxon>
    </lineage>
</organism>
<evidence type="ECO:0000256" key="1">
    <source>
        <dbReference type="ARBA" id="ARBA00022884"/>
    </source>
</evidence>
<name>A0A7R9EIP5_9NEOP</name>
<dbReference type="SMART" id="SM00360">
    <property type="entry name" value="RRM"/>
    <property type="match status" value="2"/>
</dbReference>
<feature type="compositionally biased region" description="Basic residues" evidence="3">
    <location>
        <begin position="56"/>
        <end position="81"/>
    </location>
</feature>
<dbReference type="FunFam" id="3.30.70.330:FF:000135">
    <property type="entry name" value="RNA-binding protein 39 isoform X2"/>
    <property type="match status" value="1"/>
</dbReference>
<dbReference type="SUPFAM" id="SSF54928">
    <property type="entry name" value="RNA-binding domain, RBD"/>
    <property type="match status" value="2"/>
</dbReference>
<evidence type="ECO:0000259" key="4">
    <source>
        <dbReference type="PROSITE" id="PS50102"/>
    </source>
</evidence>
<dbReference type="AlphaFoldDB" id="A0A7R9EIP5"/>
<reference evidence="5" key="1">
    <citation type="submission" date="2020-11" db="EMBL/GenBank/DDBJ databases">
        <authorList>
            <person name="Tran Van P."/>
        </authorList>
    </citation>
    <scope>NUCLEOTIDE SEQUENCE</scope>
</reference>
<feature type="domain" description="RRM" evidence="4">
    <location>
        <begin position="179"/>
        <end position="256"/>
    </location>
</feature>
<proteinExistence type="predicted"/>
<feature type="domain" description="RRM" evidence="4">
    <location>
        <begin position="278"/>
        <end position="325"/>
    </location>
</feature>
<feature type="compositionally biased region" description="Basic and acidic residues" evidence="3">
    <location>
        <begin position="117"/>
        <end position="135"/>
    </location>
</feature>
<evidence type="ECO:0000313" key="5">
    <source>
        <dbReference type="EMBL" id="CAD7433653.1"/>
    </source>
</evidence>
<dbReference type="PANTHER" id="PTHR48036">
    <property type="entry name" value="SPLICING FACTOR (PAD-1), PUTATIVE (AFU_ORTHOLOGUE AFUA_1G15810)-RELATED"/>
    <property type="match status" value="1"/>
</dbReference>